<organism evidence="3 4">
    <name type="scientific">Mycena rosella</name>
    <name type="common">Pink bonnet</name>
    <name type="synonym">Agaricus rosellus</name>
    <dbReference type="NCBI Taxonomy" id="1033263"/>
    <lineage>
        <taxon>Eukaryota</taxon>
        <taxon>Fungi</taxon>
        <taxon>Dikarya</taxon>
        <taxon>Basidiomycota</taxon>
        <taxon>Agaricomycotina</taxon>
        <taxon>Agaricomycetes</taxon>
        <taxon>Agaricomycetidae</taxon>
        <taxon>Agaricales</taxon>
        <taxon>Marasmiineae</taxon>
        <taxon>Mycenaceae</taxon>
        <taxon>Mycena</taxon>
    </lineage>
</organism>
<proteinExistence type="predicted"/>
<feature type="region of interest" description="Disordered" evidence="1">
    <location>
        <begin position="69"/>
        <end position="89"/>
    </location>
</feature>
<reference evidence="3" key="1">
    <citation type="submission" date="2023-03" db="EMBL/GenBank/DDBJ databases">
        <title>Massive genome expansion in bonnet fungi (Mycena s.s.) driven by repeated elements and novel gene families across ecological guilds.</title>
        <authorList>
            <consortium name="Lawrence Berkeley National Laboratory"/>
            <person name="Harder C.B."/>
            <person name="Miyauchi S."/>
            <person name="Viragh M."/>
            <person name="Kuo A."/>
            <person name="Thoen E."/>
            <person name="Andreopoulos B."/>
            <person name="Lu D."/>
            <person name="Skrede I."/>
            <person name="Drula E."/>
            <person name="Henrissat B."/>
            <person name="Morin E."/>
            <person name="Kohler A."/>
            <person name="Barry K."/>
            <person name="LaButti K."/>
            <person name="Morin E."/>
            <person name="Salamov A."/>
            <person name="Lipzen A."/>
            <person name="Mereny Z."/>
            <person name="Hegedus B."/>
            <person name="Baldrian P."/>
            <person name="Stursova M."/>
            <person name="Weitz H."/>
            <person name="Taylor A."/>
            <person name="Grigoriev I.V."/>
            <person name="Nagy L.G."/>
            <person name="Martin F."/>
            <person name="Kauserud H."/>
        </authorList>
    </citation>
    <scope>NUCLEOTIDE SEQUENCE</scope>
    <source>
        <strain evidence="3">CBHHK067</strain>
    </source>
</reference>
<dbReference type="Proteomes" id="UP001221757">
    <property type="component" value="Unassembled WGS sequence"/>
</dbReference>
<comment type="caution">
    <text evidence="3">The sequence shown here is derived from an EMBL/GenBank/DDBJ whole genome shotgun (WGS) entry which is preliminary data.</text>
</comment>
<keyword evidence="2" id="KW-1133">Transmembrane helix</keyword>
<evidence type="ECO:0000313" key="4">
    <source>
        <dbReference type="Proteomes" id="UP001221757"/>
    </source>
</evidence>
<name>A0AAD7FZP4_MYCRO</name>
<keyword evidence="2" id="KW-0472">Membrane</keyword>
<evidence type="ECO:0000313" key="3">
    <source>
        <dbReference type="EMBL" id="KAJ7651878.1"/>
    </source>
</evidence>
<feature type="transmembrane region" description="Helical" evidence="2">
    <location>
        <begin position="18"/>
        <end position="39"/>
    </location>
</feature>
<dbReference type="EMBL" id="JARKIE010000355">
    <property type="protein sequence ID" value="KAJ7651878.1"/>
    <property type="molecule type" value="Genomic_DNA"/>
</dbReference>
<protein>
    <submittedName>
        <fullName evidence="3">Uncharacterized protein</fullName>
    </submittedName>
</protein>
<sequence>MNLRLCQGLCSSRDRPTLIGSAVIVKMLVGMLAITNGWVGLRMDGFIVCIWGRWHVKALTQWNIGSRGTRQNSCQGARTDIQGYGTTED</sequence>
<dbReference type="AlphaFoldDB" id="A0AAD7FZP4"/>
<keyword evidence="2" id="KW-0812">Transmembrane</keyword>
<accession>A0AAD7FZP4</accession>
<keyword evidence="4" id="KW-1185">Reference proteome</keyword>
<evidence type="ECO:0000256" key="1">
    <source>
        <dbReference type="SAM" id="MobiDB-lite"/>
    </source>
</evidence>
<evidence type="ECO:0000256" key="2">
    <source>
        <dbReference type="SAM" id="Phobius"/>
    </source>
</evidence>
<gene>
    <name evidence="3" type="ORF">B0H17DRAFT_1186551</name>
</gene>